<dbReference type="InterPro" id="IPR001128">
    <property type="entry name" value="Cyt_P450"/>
</dbReference>
<evidence type="ECO:0000256" key="3">
    <source>
        <dbReference type="ARBA" id="ARBA00010617"/>
    </source>
</evidence>
<dbReference type="PRINTS" id="PR00385">
    <property type="entry name" value="P450"/>
</dbReference>
<evidence type="ECO:0000256" key="5">
    <source>
        <dbReference type="ARBA" id="ARBA00022692"/>
    </source>
</evidence>
<evidence type="ECO:0000256" key="15">
    <source>
        <dbReference type="PIRSR" id="PIRSR602401-1"/>
    </source>
</evidence>
<dbReference type="Pfam" id="PF00067">
    <property type="entry name" value="p450"/>
    <property type="match status" value="1"/>
</dbReference>
<evidence type="ECO:0000256" key="10">
    <source>
        <dbReference type="ARBA" id="ARBA00023033"/>
    </source>
</evidence>
<comment type="catalytic activity">
    <reaction evidence="12">
        <text>2-cis-(+)-abscisate + reduced [NADPH--hemoprotein reductase] + O2 = (+)-8'-hydroxyabscisate + oxidized [NADPH--hemoprotein reductase] + H2O + H(+)</text>
        <dbReference type="Rhea" id="RHEA:12897"/>
        <dbReference type="Rhea" id="RHEA-COMP:11964"/>
        <dbReference type="Rhea" id="RHEA-COMP:11965"/>
        <dbReference type="ChEBI" id="CHEBI:15377"/>
        <dbReference type="ChEBI" id="CHEBI:15378"/>
        <dbReference type="ChEBI" id="CHEBI:15379"/>
        <dbReference type="ChEBI" id="CHEBI:37569"/>
        <dbReference type="ChEBI" id="CHEBI:57618"/>
        <dbReference type="ChEBI" id="CHEBI:58210"/>
        <dbReference type="ChEBI" id="CHEBI:58490"/>
        <dbReference type="EC" id="1.14.14.137"/>
    </reaction>
</comment>
<keyword evidence="6 15" id="KW-0479">Metal-binding</keyword>
<dbReference type="Gene3D" id="1.10.630.10">
    <property type="entry name" value="Cytochrome P450"/>
    <property type="match status" value="1"/>
</dbReference>
<keyword evidence="10 16" id="KW-0503">Monooxygenase</keyword>
<gene>
    <name evidence="18" type="ORF">M0R45_004467</name>
</gene>
<evidence type="ECO:0000256" key="17">
    <source>
        <dbReference type="SAM" id="Phobius"/>
    </source>
</evidence>
<comment type="caution">
    <text evidence="18">The sequence shown here is derived from an EMBL/GenBank/DDBJ whole genome shotgun (WGS) entry which is preliminary data.</text>
</comment>
<dbReference type="AlphaFoldDB" id="A0AAW1YJW2"/>
<evidence type="ECO:0000256" key="1">
    <source>
        <dbReference type="ARBA" id="ARBA00001971"/>
    </source>
</evidence>
<dbReference type="GO" id="GO:0016020">
    <property type="term" value="C:membrane"/>
    <property type="evidence" value="ECO:0007669"/>
    <property type="project" value="UniProtKB-SubCell"/>
</dbReference>
<keyword evidence="19" id="KW-1185">Reference proteome</keyword>
<sequence>MGAMSTVLYCFLFALLSFILFGKQRKSKPRSKLPPGSMGWPYLGETLQLYSQNPNVFFGTRQRRYGEIFKTHILGSPGVMVCSPEAIRFVLVTQAHLFKPTYPKSKEKLIGPSALFFHQDDYHSHMRRLVQGSLSLDAIKNLVPDIEAMAISTLDSWSGGQVVNTFYELKKFTFNVAALFIFGHLNTHYKEVLKKNYFTLDKGYNCFPINLPGSSYNKSVLARRRLSLILSEIIKERKEKILVEKDLLGSLLSFRDEKGQTLTHKQILDNIIGVLFAAQDTTATLLTWILKYMHDYSELLEAIQIEQKAIFEANDGGNQSLSWAQTRNMPLTSRTIKESLRMASIISFTFREAVEDVEYKGYLIPKGWKVMPLFRNIHHNPEFFIEPHKFNPSRFEIGIIPNTFMPFGNGLHTCPGNEVAKTEILIFIYHLVNKFRWEVVTSNGGIHYDPFPVPQQGLPAKFWKEYPGSQ</sequence>
<evidence type="ECO:0000256" key="6">
    <source>
        <dbReference type="ARBA" id="ARBA00022723"/>
    </source>
</evidence>
<evidence type="ECO:0000256" key="2">
    <source>
        <dbReference type="ARBA" id="ARBA00004167"/>
    </source>
</evidence>
<evidence type="ECO:0000313" key="19">
    <source>
        <dbReference type="Proteomes" id="UP001457282"/>
    </source>
</evidence>
<comment type="subcellular location">
    <subcellularLocation>
        <location evidence="2">Membrane</location>
        <topology evidence="2">Single-pass membrane protein</topology>
    </subcellularLocation>
</comment>
<protein>
    <recommendedName>
        <fullName evidence="14">(+)-abscisic acid 8'-hydroxylase</fullName>
        <ecNumber evidence="14">1.14.14.137</ecNumber>
    </recommendedName>
</protein>
<accession>A0AAW1YJW2</accession>
<evidence type="ECO:0000256" key="8">
    <source>
        <dbReference type="ARBA" id="ARBA00023002"/>
    </source>
</evidence>
<dbReference type="FunFam" id="1.10.630.10:FF:000014">
    <property type="entry name" value="Abscisic acid 8"/>
    <property type="match status" value="1"/>
</dbReference>
<dbReference type="PANTHER" id="PTHR24286">
    <property type="entry name" value="CYTOCHROME P450 26"/>
    <property type="match status" value="1"/>
</dbReference>
<feature type="transmembrane region" description="Helical" evidence="17">
    <location>
        <begin position="6"/>
        <end position="22"/>
    </location>
</feature>
<proteinExistence type="inferred from homology"/>
<evidence type="ECO:0000256" key="16">
    <source>
        <dbReference type="RuleBase" id="RU000461"/>
    </source>
</evidence>
<comment type="pathway">
    <text evidence="13">Plant hormone degradation; abscisic acid degradation.</text>
</comment>
<evidence type="ECO:0000256" key="14">
    <source>
        <dbReference type="ARBA" id="ARBA00066338"/>
    </source>
</evidence>
<dbReference type="SUPFAM" id="SSF48264">
    <property type="entry name" value="Cytochrome P450"/>
    <property type="match status" value="1"/>
</dbReference>
<dbReference type="Proteomes" id="UP001457282">
    <property type="component" value="Unassembled WGS sequence"/>
</dbReference>
<evidence type="ECO:0000256" key="4">
    <source>
        <dbReference type="ARBA" id="ARBA00022617"/>
    </source>
</evidence>
<dbReference type="CDD" id="cd11043">
    <property type="entry name" value="CYP90-like"/>
    <property type="match status" value="1"/>
</dbReference>
<keyword evidence="11 17" id="KW-0472">Membrane</keyword>
<dbReference type="EMBL" id="JBEDUW010000001">
    <property type="protein sequence ID" value="KAK9948914.1"/>
    <property type="molecule type" value="Genomic_DNA"/>
</dbReference>
<feature type="binding site" description="axial binding residue" evidence="15">
    <location>
        <position position="414"/>
    </location>
    <ligand>
        <name>heme</name>
        <dbReference type="ChEBI" id="CHEBI:30413"/>
    </ligand>
    <ligandPart>
        <name>Fe</name>
        <dbReference type="ChEBI" id="CHEBI:18248"/>
    </ligandPart>
</feature>
<evidence type="ECO:0000256" key="12">
    <source>
        <dbReference type="ARBA" id="ARBA00050609"/>
    </source>
</evidence>
<dbReference type="InterPro" id="IPR002401">
    <property type="entry name" value="Cyt_P450_E_grp-I"/>
</dbReference>
<evidence type="ECO:0000313" key="18">
    <source>
        <dbReference type="EMBL" id="KAK9948914.1"/>
    </source>
</evidence>
<reference evidence="18 19" key="1">
    <citation type="journal article" date="2023" name="G3 (Bethesda)">
        <title>A chromosome-length genome assembly and annotation of blackberry (Rubus argutus, cv. 'Hillquist').</title>
        <authorList>
            <person name="Bruna T."/>
            <person name="Aryal R."/>
            <person name="Dudchenko O."/>
            <person name="Sargent D.J."/>
            <person name="Mead D."/>
            <person name="Buti M."/>
            <person name="Cavallini A."/>
            <person name="Hytonen T."/>
            <person name="Andres J."/>
            <person name="Pham M."/>
            <person name="Weisz D."/>
            <person name="Mascagni F."/>
            <person name="Usai G."/>
            <person name="Natali L."/>
            <person name="Bassil N."/>
            <person name="Fernandez G.E."/>
            <person name="Lomsadze A."/>
            <person name="Armour M."/>
            <person name="Olukolu B."/>
            <person name="Poorten T."/>
            <person name="Britton C."/>
            <person name="Davik J."/>
            <person name="Ashrafi H."/>
            <person name="Aiden E.L."/>
            <person name="Borodovsky M."/>
            <person name="Worthington M."/>
        </authorList>
    </citation>
    <scope>NUCLEOTIDE SEQUENCE [LARGE SCALE GENOMIC DNA]</scope>
    <source>
        <strain evidence="18">PI 553951</strain>
    </source>
</reference>
<evidence type="ECO:0000256" key="7">
    <source>
        <dbReference type="ARBA" id="ARBA00022989"/>
    </source>
</evidence>
<keyword evidence="8 16" id="KW-0560">Oxidoreductase</keyword>
<dbReference type="GO" id="GO:0005506">
    <property type="term" value="F:iron ion binding"/>
    <property type="evidence" value="ECO:0007669"/>
    <property type="project" value="InterPro"/>
</dbReference>
<comment type="similarity">
    <text evidence="3 16">Belongs to the cytochrome P450 family.</text>
</comment>
<dbReference type="InterPro" id="IPR036396">
    <property type="entry name" value="Cyt_P450_sf"/>
</dbReference>
<evidence type="ECO:0000256" key="13">
    <source>
        <dbReference type="ARBA" id="ARBA00060633"/>
    </source>
</evidence>
<keyword evidence="4 15" id="KW-0349">Heme</keyword>
<dbReference type="PRINTS" id="PR00463">
    <property type="entry name" value="EP450I"/>
</dbReference>
<keyword evidence="7 17" id="KW-1133">Transmembrane helix</keyword>
<dbReference type="InterPro" id="IPR017972">
    <property type="entry name" value="Cyt_P450_CS"/>
</dbReference>
<comment type="cofactor">
    <cofactor evidence="1 15">
        <name>heme</name>
        <dbReference type="ChEBI" id="CHEBI:30413"/>
    </cofactor>
</comment>
<keyword evidence="5 17" id="KW-0812">Transmembrane</keyword>
<organism evidence="18 19">
    <name type="scientific">Rubus argutus</name>
    <name type="common">Southern blackberry</name>
    <dbReference type="NCBI Taxonomy" id="59490"/>
    <lineage>
        <taxon>Eukaryota</taxon>
        <taxon>Viridiplantae</taxon>
        <taxon>Streptophyta</taxon>
        <taxon>Embryophyta</taxon>
        <taxon>Tracheophyta</taxon>
        <taxon>Spermatophyta</taxon>
        <taxon>Magnoliopsida</taxon>
        <taxon>eudicotyledons</taxon>
        <taxon>Gunneridae</taxon>
        <taxon>Pentapetalae</taxon>
        <taxon>rosids</taxon>
        <taxon>fabids</taxon>
        <taxon>Rosales</taxon>
        <taxon>Rosaceae</taxon>
        <taxon>Rosoideae</taxon>
        <taxon>Rosoideae incertae sedis</taxon>
        <taxon>Rubus</taxon>
    </lineage>
</organism>
<evidence type="ECO:0000256" key="9">
    <source>
        <dbReference type="ARBA" id="ARBA00023004"/>
    </source>
</evidence>
<name>A0AAW1YJW2_RUBAR</name>
<dbReference type="GO" id="GO:0016125">
    <property type="term" value="P:sterol metabolic process"/>
    <property type="evidence" value="ECO:0007669"/>
    <property type="project" value="TreeGrafter"/>
</dbReference>
<evidence type="ECO:0000256" key="11">
    <source>
        <dbReference type="ARBA" id="ARBA00023136"/>
    </source>
</evidence>
<dbReference type="PANTHER" id="PTHR24286:SF357">
    <property type="entry name" value="P450, PUTATIVE-RELATED"/>
    <property type="match status" value="1"/>
</dbReference>
<dbReference type="EC" id="1.14.14.137" evidence="14"/>
<dbReference type="PROSITE" id="PS00086">
    <property type="entry name" value="CYTOCHROME_P450"/>
    <property type="match status" value="1"/>
</dbReference>
<dbReference type="GO" id="GO:0010295">
    <property type="term" value="F:(+)-abscisic acid 8'-hydroxylase activity"/>
    <property type="evidence" value="ECO:0007669"/>
    <property type="project" value="UniProtKB-EC"/>
</dbReference>
<dbReference type="GO" id="GO:0020037">
    <property type="term" value="F:heme binding"/>
    <property type="evidence" value="ECO:0007669"/>
    <property type="project" value="InterPro"/>
</dbReference>
<keyword evidence="9 15" id="KW-0408">Iron</keyword>